<dbReference type="RefSeq" id="XP_064657588.1">
    <property type="nucleotide sequence ID" value="XM_064803787.1"/>
</dbReference>
<dbReference type="GeneID" id="89927885"/>
<name>A0AAV9P8X7_9PEZI</name>
<organism evidence="1 2">
    <name type="scientific">Saxophila tyrrhenica</name>
    <dbReference type="NCBI Taxonomy" id="1690608"/>
    <lineage>
        <taxon>Eukaryota</taxon>
        <taxon>Fungi</taxon>
        <taxon>Dikarya</taxon>
        <taxon>Ascomycota</taxon>
        <taxon>Pezizomycotina</taxon>
        <taxon>Dothideomycetes</taxon>
        <taxon>Dothideomycetidae</taxon>
        <taxon>Mycosphaerellales</taxon>
        <taxon>Extremaceae</taxon>
        <taxon>Saxophila</taxon>
    </lineage>
</organism>
<sequence length="146" mass="15709">MTAVAEWDPTMAQRSSFVPPPVPTLAASAVHALARLRTSSSSLRSSLRGIAGNHVKGLEFWKTNPPPTTALVPTGPVNAFHQLYRLAILDYLGPKRFANSLVLRCLPIVQGTTVMTDVTDVYAGEYLDSSRPASSGQAAELYNRGK</sequence>
<evidence type="ECO:0000313" key="2">
    <source>
        <dbReference type="Proteomes" id="UP001337655"/>
    </source>
</evidence>
<dbReference type="Proteomes" id="UP001337655">
    <property type="component" value="Unassembled WGS sequence"/>
</dbReference>
<accession>A0AAV9P8X7</accession>
<evidence type="ECO:0000313" key="1">
    <source>
        <dbReference type="EMBL" id="KAK5167978.1"/>
    </source>
</evidence>
<comment type="caution">
    <text evidence="1">The sequence shown here is derived from an EMBL/GenBank/DDBJ whole genome shotgun (WGS) entry which is preliminary data.</text>
</comment>
<reference evidence="1 2" key="1">
    <citation type="submission" date="2023-08" db="EMBL/GenBank/DDBJ databases">
        <title>Black Yeasts Isolated from many extreme environments.</title>
        <authorList>
            <person name="Coleine C."/>
            <person name="Stajich J.E."/>
            <person name="Selbmann L."/>
        </authorList>
    </citation>
    <scope>NUCLEOTIDE SEQUENCE [LARGE SCALE GENOMIC DNA]</scope>
    <source>
        <strain evidence="1 2">CCFEE 5935</strain>
    </source>
</reference>
<protein>
    <submittedName>
        <fullName evidence="1">Uncharacterized protein</fullName>
    </submittedName>
</protein>
<dbReference type="EMBL" id="JAVRRT010000010">
    <property type="protein sequence ID" value="KAK5167978.1"/>
    <property type="molecule type" value="Genomic_DNA"/>
</dbReference>
<proteinExistence type="predicted"/>
<dbReference type="AlphaFoldDB" id="A0AAV9P8X7"/>
<gene>
    <name evidence="1" type="ORF">LTR77_006545</name>
</gene>
<keyword evidence="2" id="KW-1185">Reference proteome</keyword>